<evidence type="ECO:0000256" key="1">
    <source>
        <dbReference type="ARBA" id="ARBA00022679"/>
    </source>
</evidence>
<dbReference type="Proteomes" id="UP000605970">
    <property type="component" value="Unassembled WGS sequence"/>
</dbReference>
<sequence length="1336" mass="152059">MAIYEKIFHLFKVRINDDCVKESTRKLLSPIFMFMDLYEKERSADLIHEIFQQACIEFQWFYWSADEYYGGVGEWREFPPVCISQINKAIREKKTSVQIVLSQRNYIIDFTEMTKRLIQDNVVSTHYGQYSAPVFAKAKLMDEFNFEEFRQKLIRLTDKNERDYIIVKGIIKLLQSSKAMPLESELACSALTLLLRLVTNKSMAGDFIENDGILTLMQLRLQTMDGKMPPTLINTIIFLLLRKCIDSNDLALKNAFDQMLINTCNGLPISLLEEKSRRHGHLAKRYRSDSKRVFRLISPMAAIYSSVFIEQVKLKLEIRKGELKIKDKDALKNEFDSSHDFSNLKKVLQSTLIELQRSVNKSTIVENYVLNTSNLLKFIAELIRSYPQASFIFVHMTLDKQNVINWLVDKLLLNYNKGEKDAQEVFLSTKAVLSCLIGDHSSEDVVDRVVDDIKNLLLLNFEEYSKSVCQVVSTSEKTKLAIKFADQLITITQLLVLFRDAAGQGNTLSPGDSEQMVLLVKSMTKSNLFNILVKSIWYLPFQEPQGFEAVNTLLKLFESVVGKDMNRFTFSRNNALIREPSQHITNRTIDHQQQQNFNNPTMDIDVGGITTPHLGNNEHQSDEIIERNADLDSIFTISIGQGNVGNEVDGNNQNLGEDNEHEEESSTQSDEEEDDMDTAEEMEEAQADATAEEAAEEDMEEDDDERNSENMIGEEGTAERATNQNFVVDVPDEVDDDDEEEEEEWDDEGGNNDETLVEFDDAMADYLDMVDFSDFSNELNSMRQSIHRFNVEFSNAFASQRFQQVERTYQTFMQQIPRHFRALISHPRGGGSAVLRIRNNGAHNLPRGNQNMANSPIRIGIARGIGGDQIFGQLLSQMAGWPSTIANGGESQTVIMTPYFVDRLLDMCRILDPHSMFLTGVLVSSYVSNLICIQDTPEVVKNIVPGENAPDISMKQDQQPSAIAEDRPVGEDQSMQQIAESQQENEQQMAVQIDQPTLEENQVAQNEQQQRVSTSTVTNAENVSTVGVPEGVDPAFLAALPEEMRQEVIRDHLIQQQMNTATNTQAAAVNDLPPDRMAAIIGMEVPEGMDPAFLAALPEDIFQEVVRDHQRQQELARQRRAQVDAQNMRPRIRHHQHHHRHFAMPHLFQSHGLMRSGITSNSHPDQQITMTTNGSTHQLFDIQSICTLLLLYLLDQDKFNIVRLQKFLRSVCLHPGSCDFTIWALLSMLDGLQNFGSIEVVQNEKSNIGWINNLRSGASLDKNERIIRITSLSVQINHQVRNHASHHIVDMLGHLAQRFSSHFMPKSVRGGNDVIKPEQPPNLSIFWSILRRFFCI</sequence>
<keyword evidence="1" id="KW-0808">Transferase</keyword>
<evidence type="ECO:0000313" key="4">
    <source>
        <dbReference type="EMBL" id="KAF7640007.1"/>
    </source>
</evidence>
<proteinExistence type="predicted"/>
<keyword evidence="5" id="KW-1185">Reference proteome</keyword>
<organism evidence="4 5">
    <name type="scientific">Meloidogyne graminicola</name>
    <dbReference type="NCBI Taxonomy" id="189291"/>
    <lineage>
        <taxon>Eukaryota</taxon>
        <taxon>Metazoa</taxon>
        <taxon>Ecdysozoa</taxon>
        <taxon>Nematoda</taxon>
        <taxon>Chromadorea</taxon>
        <taxon>Rhabditida</taxon>
        <taxon>Tylenchina</taxon>
        <taxon>Tylenchomorpha</taxon>
        <taxon>Tylenchoidea</taxon>
        <taxon>Meloidogynidae</taxon>
        <taxon>Meloidogyninae</taxon>
        <taxon>Meloidogyne</taxon>
    </lineage>
</organism>
<protein>
    <recommendedName>
        <fullName evidence="3">WWE domain-containing protein</fullName>
    </recommendedName>
</protein>
<evidence type="ECO:0000313" key="5">
    <source>
        <dbReference type="Proteomes" id="UP000605970"/>
    </source>
</evidence>
<dbReference type="OrthoDB" id="423283at2759"/>
<feature type="region of interest" description="Disordered" evidence="2">
    <location>
        <begin position="641"/>
        <end position="754"/>
    </location>
</feature>
<dbReference type="EMBL" id="JABEBT010000002">
    <property type="protein sequence ID" value="KAF7640007.1"/>
    <property type="molecule type" value="Genomic_DNA"/>
</dbReference>
<dbReference type="Gene3D" id="3.30.720.50">
    <property type="match status" value="1"/>
</dbReference>
<dbReference type="InterPro" id="IPR025527">
    <property type="entry name" value="HUWE1/Rev1_UBM"/>
</dbReference>
<feature type="compositionally biased region" description="Polar residues" evidence="2">
    <location>
        <begin position="973"/>
        <end position="990"/>
    </location>
</feature>
<dbReference type="Gene3D" id="6.10.250.1630">
    <property type="match status" value="1"/>
</dbReference>
<dbReference type="InterPro" id="IPR004170">
    <property type="entry name" value="WWE_dom"/>
</dbReference>
<evidence type="ECO:0000259" key="3">
    <source>
        <dbReference type="PROSITE" id="PS50918"/>
    </source>
</evidence>
<gene>
    <name evidence="4" type="ORF">Mgra_00000452</name>
</gene>
<dbReference type="InterPro" id="IPR037197">
    <property type="entry name" value="WWE_dom_sf"/>
</dbReference>
<feature type="compositionally biased region" description="Polar residues" evidence="2">
    <location>
        <begin position="1011"/>
        <end position="1025"/>
    </location>
</feature>
<dbReference type="Pfam" id="PF02825">
    <property type="entry name" value="WWE"/>
    <property type="match status" value="1"/>
</dbReference>
<dbReference type="GO" id="GO:0016740">
    <property type="term" value="F:transferase activity"/>
    <property type="evidence" value="ECO:0007669"/>
    <property type="project" value="UniProtKB-KW"/>
</dbReference>
<reference evidence="4" key="1">
    <citation type="journal article" date="2020" name="Ecol. Evol.">
        <title>Genome structure and content of the rice root-knot nematode (Meloidogyne graminicola).</title>
        <authorList>
            <person name="Phan N.T."/>
            <person name="Danchin E.G.J."/>
            <person name="Klopp C."/>
            <person name="Perfus-Barbeoch L."/>
            <person name="Kozlowski D.K."/>
            <person name="Koutsovoulos G.D."/>
            <person name="Lopez-Roques C."/>
            <person name="Bouchez O."/>
            <person name="Zahm M."/>
            <person name="Besnard G."/>
            <person name="Bellafiore S."/>
        </authorList>
    </citation>
    <scope>NUCLEOTIDE SEQUENCE</scope>
    <source>
        <strain evidence="4">VN-18</strain>
    </source>
</reference>
<dbReference type="PROSITE" id="PS50918">
    <property type="entry name" value="WWE"/>
    <property type="match status" value="1"/>
</dbReference>
<comment type="caution">
    <text evidence="4">The sequence shown here is derived from an EMBL/GenBank/DDBJ whole genome shotgun (WGS) entry which is preliminary data.</text>
</comment>
<feature type="compositionally biased region" description="Acidic residues" evidence="2">
    <location>
        <begin position="657"/>
        <end position="706"/>
    </location>
</feature>
<feature type="domain" description="WWE" evidence="3">
    <location>
        <begin position="45"/>
        <end position="129"/>
    </location>
</feature>
<dbReference type="Pfam" id="PF14377">
    <property type="entry name" value="UBM"/>
    <property type="match status" value="2"/>
</dbReference>
<name>A0A8T0A2E9_9BILA</name>
<dbReference type="SUPFAM" id="SSF117839">
    <property type="entry name" value="WWE domain"/>
    <property type="match status" value="1"/>
</dbReference>
<feature type="compositionally biased region" description="Low complexity" evidence="2">
    <location>
        <begin position="999"/>
        <end position="1010"/>
    </location>
</feature>
<feature type="compositionally biased region" description="Acidic residues" evidence="2">
    <location>
        <begin position="730"/>
        <end position="754"/>
    </location>
</feature>
<evidence type="ECO:0000256" key="2">
    <source>
        <dbReference type="SAM" id="MobiDB-lite"/>
    </source>
</evidence>
<feature type="region of interest" description="Disordered" evidence="2">
    <location>
        <begin position="949"/>
        <end position="1028"/>
    </location>
</feature>
<accession>A0A8T0A2E9</accession>